<dbReference type="EMBL" id="FMSH01000364">
    <property type="protein sequence ID" value="SCU83902.1"/>
    <property type="molecule type" value="Genomic_DNA"/>
</dbReference>
<name>A0A1K0IXZ9_CUPNE</name>
<dbReference type="InterPro" id="IPR027843">
    <property type="entry name" value="DUF4440"/>
</dbReference>
<sequence>MNEKMSADMAAVMAADDARYAAMLAGDVAALDALLADSLVYTHATARTEDKAAYLKAVSSGLVKYVELKRSEAVVQVYGPTAVMHGQLSLSVLREGSRKGMTGLFQSVWVRSDNQWQMAAWASVPQAFTSA</sequence>
<dbReference type="Pfam" id="PF14534">
    <property type="entry name" value="DUF4440"/>
    <property type="match status" value="1"/>
</dbReference>
<dbReference type="Gene3D" id="3.10.450.50">
    <property type="match status" value="1"/>
</dbReference>
<accession>A0A1K0IXZ9</accession>
<organism evidence="2">
    <name type="scientific">Cupriavidus necator</name>
    <name type="common">Alcaligenes eutrophus</name>
    <name type="synonym">Ralstonia eutropha</name>
    <dbReference type="NCBI Taxonomy" id="106590"/>
    <lineage>
        <taxon>Bacteria</taxon>
        <taxon>Pseudomonadati</taxon>
        <taxon>Pseudomonadota</taxon>
        <taxon>Betaproteobacteria</taxon>
        <taxon>Burkholderiales</taxon>
        <taxon>Burkholderiaceae</taxon>
        <taxon>Cupriavidus</taxon>
    </lineage>
</organism>
<reference evidence="2" key="1">
    <citation type="submission" date="2016-09" db="EMBL/GenBank/DDBJ databases">
        <authorList>
            <person name="Capua I."/>
            <person name="De Benedictis P."/>
            <person name="Joannis T."/>
            <person name="Lombin L.H."/>
            <person name="Cattoli G."/>
        </authorList>
    </citation>
    <scope>NUCLEOTIDE SEQUENCE</scope>
    <source>
        <strain evidence="2">B9</strain>
    </source>
</reference>
<dbReference type="InterPro" id="IPR032710">
    <property type="entry name" value="NTF2-like_dom_sf"/>
</dbReference>
<gene>
    <name evidence="2" type="ORF">CNECB9_4260031</name>
</gene>
<evidence type="ECO:0000313" key="2">
    <source>
        <dbReference type="EMBL" id="SCU83902.1"/>
    </source>
</evidence>
<feature type="domain" description="DUF4440" evidence="1">
    <location>
        <begin position="13"/>
        <end position="118"/>
    </location>
</feature>
<dbReference type="AlphaFoldDB" id="A0A1K0IXZ9"/>
<proteinExistence type="predicted"/>
<protein>
    <recommendedName>
        <fullName evidence="1">DUF4440 domain-containing protein</fullName>
    </recommendedName>
</protein>
<dbReference type="RefSeq" id="WP_340527618.1">
    <property type="nucleotide sequence ID" value="NZ_FMSH01000364.1"/>
</dbReference>
<dbReference type="SUPFAM" id="SSF54427">
    <property type="entry name" value="NTF2-like"/>
    <property type="match status" value="1"/>
</dbReference>
<evidence type="ECO:0000259" key="1">
    <source>
        <dbReference type="Pfam" id="PF14534"/>
    </source>
</evidence>